<dbReference type="Proteomes" id="UP000314294">
    <property type="component" value="Unassembled WGS sequence"/>
</dbReference>
<dbReference type="AlphaFoldDB" id="A0A4Z2FEI1"/>
<reference evidence="2 3" key="1">
    <citation type="submission" date="2019-03" db="EMBL/GenBank/DDBJ databases">
        <title>First draft genome of Liparis tanakae, snailfish: a comprehensive survey of snailfish specific genes.</title>
        <authorList>
            <person name="Kim W."/>
            <person name="Song I."/>
            <person name="Jeong J.-H."/>
            <person name="Kim D."/>
            <person name="Kim S."/>
            <person name="Ryu S."/>
            <person name="Song J.Y."/>
            <person name="Lee S.K."/>
        </authorList>
    </citation>
    <scope>NUCLEOTIDE SEQUENCE [LARGE SCALE GENOMIC DNA]</scope>
    <source>
        <tissue evidence="2">Muscle</tissue>
    </source>
</reference>
<evidence type="ECO:0000313" key="2">
    <source>
        <dbReference type="EMBL" id="TNN39646.1"/>
    </source>
</evidence>
<feature type="compositionally biased region" description="Basic and acidic residues" evidence="1">
    <location>
        <begin position="49"/>
        <end position="60"/>
    </location>
</feature>
<name>A0A4Z2FEI1_9TELE</name>
<gene>
    <name evidence="2" type="ORF">EYF80_050177</name>
</gene>
<dbReference type="EMBL" id="SRLO01001260">
    <property type="protein sequence ID" value="TNN39646.1"/>
    <property type="molecule type" value="Genomic_DNA"/>
</dbReference>
<feature type="region of interest" description="Disordered" evidence="1">
    <location>
        <begin position="21"/>
        <end position="60"/>
    </location>
</feature>
<evidence type="ECO:0000313" key="3">
    <source>
        <dbReference type="Proteomes" id="UP000314294"/>
    </source>
</evidence>
<protein>
    <submittedName>
        <fullName evidence="2">Uncharacterized protein</fullName>
    </submittedName>
</protein>
<evidence type="ECO:0000256" key="1">
    <source>
        <dbReference type="SAM" id="MobiDB-lite"/>
    </source>
</evidence>
<keyword evidence="3" id="KW-1185">Reference proteome</keyword>
<sequence>MATSPSSLKLAEKCAGPIYLIPPGPESRAASAREAGRELQDDSFSPPGGRDEQTAEMNRHGGAETFLGAYLIRRLALNTVRNSKLDVE</sequence>
<organism evidence="2 3">
    <name type="scientific">Liparis tanakae</name>
    <name type="common">Tanaka's snailfish</name>
    <dbReference type="NCBI Taxonomy" id="230148"/>
    <lineage>
        <taxon>Eukaryota</taxon>
        <taxon>Metazoa</taxon>
        <taxon>Chordata</taxon>
        <taxon>Craniata</taxon>
        <taxon>Vertebrata</taxon>
        <taxon>Euteleostomi</taxon>
        <taxon>Actinopterygii</taxon>
        <taxon>Neopterygii</taxon>
        <taxon>Teleostei</taxon>
        <taxon>Neoteleostei</taxon>
        <taxon>Acanthomorphata</taxon>
        <taxon>Eupercaria</taxon>
        <taxon>Perciformes</taxon>
        <taxon>Cottioidei</taxon>
        <taxon>Cottales</taxon>
        <taxon>Liparidae</taxon>
        <taxon>Liparis</taxon>
    </lineage>
</organism>
<comment type="caution">
    <text evidence="2">The sequence shown here is derived from an EMBL/GenBank/DDBJ whole genome shotgun (WGS) entry which is preliminary data.</text>
</comment>
<proteinExistence type="predicted"/>
<accession>A0A4Z2FEI1</accession>